<dbReference type="InterPro" id="IPR013096">
    <property type="entry name" value="Cupin_2"/>
</dbReference>
<organism evidence="2">
    <name type="scientific">Eubacterium limosum</name>
    <dbReference type="NCBI Taxonomy" id="1736"/>
    <lineage>
        <taxon>Bacteria</taxon>
        <taxon>Bacillati</taxon>
        <taxon>Bacillota</taxon>
        <taxon>Clostridia</taxon>
        <taxon>Eubacteriales</taxon>
        <taxon>Eubacteriaceae</taxon>
        <taxon>Eubacterium</taxon>
    </lineage>
</organism>
<dbReference type="AlphaFoldDB" id="A0A6N3A9X4"/>
<dbReference type="Pfam" id="PF07883">
    <property type="entry name" value="Cupin_2"/>
    <property type="match status" value="1"/>
</dbReference>
<reference evidence="2" key="1">
    <citation type="submission" date="2019-11" db="EMBL/GenBank/DDBJ databases">
        <authorList>
            <person name="Feng L."/>
        </authorList>
    </citation>
    <scope>NUCLEOTIDE SEQUENCE</scope>
    <source>
        <strain evidence="2">ElimosumLFYP34</strain>
    </source>
</reference>
<name>A0A6N3A9X4_EUBLI</name>
<dbReference type="PANTHER" id="PTHR37694">
    <property type="entry name" value="SLR8022 PROTEIN"/>
    <property type="match status" value="1"/>
</dbReference>
<dbReference type="CDD" id="cd02230">
    <property type="entry name" value="cupin_HP0902-like"/>
    <property type="match status" value="1"/>
</dbReference>
<gene>
    <name evidence="2" type="ORF">ELLFYP34_02129</name>
</gene>
<feature type="domain" description="Cupin type-2" evidence="1">
    <location>
        <begin position="43"/>
        <end position="106"/>
    </location>
</feature>
<dbReference type="InterPro" id="IPR014710">
    <property type="entry name" value="RmlC-like_jellyroll"/>
</dbReference>
<dbReference type="EMBL" id="CACRTR010000004">
    <property type="protein sequence ID" value="VYT87573.1"/>
    <property type="molecule type" value="Genomic_DNA"/>
</dbReference>
<sequence>MMNERFKNIDLRTVHALANLVDYAEGRVESRTLAQNDVLSITVFSFPKGEGLSTHVAGGDALLYVMDGKAGITIGDDPQKAVSAGEMIIMPKGIPHSVDALEAFKMFLVVVQ</sequence>
<evidence type="ECO:0000313" key="2">
    <source>
        <dbReference type="EMBL" id="VYT87573.1"/>
    </source>
</evidence>
<dbReference type="InterPro" id="IPR011051">
    <property type="entry name" value="RmlC_Cupin_sf"/>
</dbReference>
<dbReference type="Gene3D" id="2.60.120.10">
    <property type="entry name" value="Jelly Rolls"/>
    <property type="match status" value="1"/>
</dbReference>
<dbReference type="PANTHER" id="PTHR37694:SF1">
    <property type="entry name" value="SLR8022 PROTEIN"/>
    <property type="match status" value="1"/>
</dbReference>
<accession>A0A6N3A9X4</accession>
<protein>
    <submittedName>
        <fullName evidence="2">Cupin domain protein</fullName>
    </submittedName>
</protein>
<evidence type="ECO:0000259" key="1">
    <source>
        <dbReference type="Pfam" id="PF07883"/>
    </source>
</evidence>
<proteinExistence type="predicted"/>
<dbReference type="SUPFAM" id="SSF51182">
    <property type="entry name" value="RmlC-like cupins"/>
    <property type="match status" value="1"/>
</dbReference>